<reference evidence="2" key="1">
    <citation type="submission" date="2021-06" db="EMBL/GenBank/DDBJ databases">
        <authorList>
            <person name="Hodson N. C."/>
            <person name="Mongue J. A."/>
            <person name="Jaron S. K."/>
        </authorList>
    </citation>
    <scope>NUCLEOTIDE SEQUENCE</scope>
</reference>
<keyword evidence="3" id="KW-1185">Reference proteome</keyword>
<evidence type="ECO:0000313" key="3">
    <source>
        <dbReference type="Proteomes" id="UP000708208"/>
    </source>
</evidence>
<evidence type="ECO:0000313" key="2">
    <source>
        <dbReference type="EMBL" id="CAG7707904.1"/>
    </source>
</evidence>
<sequence>MFNEINLLLENIKKPNSSESQAAQIRSAMGQPGRVLILRENSRADLLKLLPVLFQRSYFLYSKDFFTSPIFMIFWLPNVDVVLEFSGYLRDAGIVKLWWDMSIRHNVAQGIRWVYETFKAEPEGEYLRRPFYDLPLFKTIKPKPLSGNASLIYAILYIFKCMSAFSSLVFITEVIYRYSRNFHHNTVRASSMTNQEIVDEIIDPLQNEVPFYSQ</sequence>
<comment type="caution">
    <text evidence="2">The sequence shown here is derived from an EMBL/GenBank/DDBJ whole genome shotgun (WGS) entry which is preliminary data.</text>
</comment>
<evidence type="ECO:0000256" key="1">
    <source>
        <dbReference type="SAM" id="Phobius"/>
    </source>
</evidence>
<keyword evidence="1" id="KW-0472">Membrane</keyword>
<feature type="transmembrane region" description="Helical" evidence="1">
    <location>
        <begin position="151"/>
        <end position="176"/>
    </location>
</feature>
<gene>
    <name evidence="2" type="ORF">AFUS01_LOCUS4748</name>
</gene>
<dbReference type="EMBL" id="CAJVCH010029870">
    <property type="protein sequence ID" value="CAG7707904.1"/>
    <property type="molecule type" value="Genomic_DNA"/>
</dbReference>
<proteinExistence type="predicted"/>
<dbReference type="AlphaFoldDB" id="A0A8J2NQZ2"/>
<keyword evidence="1" id="KW-1133">Transmembrane helix</keyword>
<protein>
    <submittedName>
        <fullName evidence="2">Uncharacterized protein</fullName>
    </submittedName>
</protein>
<name>A0A8J2NQZ2_9HEXA</name>
<accession>A0A8J2NQZ2</accession>
<organism evidence="2 3">
    <name type="scientific">Allacma fusca</name>
    <dbReference type="NCBI Taxonomy" id="39272"/>
    <lineage>
        <taxon>Eukaryota</taxon>
        <taxon>Metazoa</taxon>
        <taxon>Ecdysozoa</taxon>
        <taxon>Arthropoda</taxon>
        <taxon>Hexapoda</taxon>
        <taxon>Collembola</taxon>
        <taxon>Symphypleona</taxon>
        <taxon>Sminthuridae</taxon>
        <taxon>Allacma</taxon>
    </lineage>
</organism>
<dbReference type="Proteomes" id="UP000708208">
    <property type="component" value="Unassembled WGS sequence"/>
</dbReference>
<keyword evidence="1" id="KW-0812">Transmembrane</keyword>